<evidence type="ECO:0000256" key="3">
    <source>
        <dbReference type="ARBA" id="ARBA00023136"/>
    </source>
</evidence>
<dbReference type="PROSITE" id="PS51257">
    <property type="entry name" value="PROKAR_LIPOPROTEIN"/>
    <property type="match status" value="1"/>
</dbReference>
<dbReference type="Pfam" id="PF01547">
    <property type="entry name" value="SBP_bac_1"/>
    <property type="match status" value="1"/>
</dbReference>
<gene>
    <name evidence="7" type="ORF">MJG50_02355</name>
</gene>
<evidence type="ECO:0000313" key="8">
    <source>
        <dbReference type="Proteomes" id="UP001431131"/>
    </source>
</evidence>
<evidence type="ECO:0000256" key="5">
    <source>
        <dbReference type="ARBA" id="ARBA00023288"/>
    </source>
</evidence>
<dbReference type="EMBL" id="JAKTTI010000002">
    <property type="protein sequence ID" value="MCH1624156.1"/>
    <property type="molecule type" value="Genomic_DNA"/>
</dbReference>
<dbReference type="Proteomes" id="UP001431131">
    <property type="component" value="Unassembled WGS sequence"/>
</dbReference>
<organism evidence="7 8">
    <name type="scientific">Fredinandcohnia quinoae</name>
    <dbReference type="NCBI Taxonomy" id="2918902"/>
    <lineage>
        <taxon>Bacteria</taxon>
        <taxon>Bacillati</taxon>
        <taxon>Bacillota</taxon>
        <taxon>Bacilli</taxon>
        <taxon>Bacillales</taxon>
        <taxon>Bacillaceae</taxon>
        <taxon>Fredinandcohnia</taxon>
    </lineage>
</organism>
<keyword evidence="5" id="KW-0449">Lipoprotein</keyword>
<keyword evidence="3" id="KW-0472">Membrane</keyword>
<dbReference type="InterPro" id="IPR050490">
    <property type="entry name" value="Bact_solute-bd_prot1"/>
</dbReference>
<dbReference type="RefSeq" id="WP_240252406.1">
    <property type="nucleotide sequence ID" value="NZ_JAKTTI010000002.1"/>
</dbReference>
<dbReference type="PANTHER" id="PTHR43649">
    <property type="entry name" value="ARABINOSE-BINDING PROTEIN-RELATED"/>
    <property type="match status" value="1"/>
</dbReference>
<comment type="caution">
    <text evidence="7">The sequence shown here is derived from an EMBL/GenBank/DDBJ whole genome shotgun (WGS) entry which is preliminary data.</text>
</comment>
<accession>A0AAW5E2F3</accession>
<evidence type="ECO:0000256" key="1">
    <source>
        <dbReference type="ARBA" id="ARBA00022475"/>
    </source>
</evidence>
<feature type="signal peptide" evidence="6">
    <location>
        <begin position="1"/>
        <end position="29"/>
    </location>
</feature>
<feature type="chain" id="PRO_5043442453" evidence="6">
    <location>
        <begin position="30"/>
        <end position="434"/>
    </location>
</feature>
<reference evidence="7" key="1">
    <citation type="submission" date="2022-02" db="EMBL/GenBank/DDBJ databases">
        <title>Fredinandcohnia quinoae sp. nov. isolated from Chenopodium quinoa seeds.</title>
        <authorList>
            <person name="Saati-Santamaria Z."/>
            <person name="Flores-Felix J.D."/>
            <person name="Igual J.M."/>
            <person name="Velazquez E."/>
            <person name="Garcia-Fraile P."/>
            <person name="Martinez-Molina E."/>
        </authorList>
    </citation>
    <scope>NUCLEOTIDE SEQUENCE</scope>
    <source>
        <strain evidence="7">SECRCQ15</strain>
    </source>
</reference>
<dbReference type="InterPro" id="IPR006059">
    <property type="entry name" value="SBP"/>
</dbReference>
<name>A0AAW5E2F3_9BACI</name>
<proteinExistence type="predicted"/>
<evidence type="ECO:0000256" key="2">
    <source>
        <dbReference type="ARBA" id="ARBA00022729"/>
    </source>
</evidence>
<evidence type="ECO:0000256" key="4">
    <source>
        <dbReference type="ARBA" id="ARBA00023139"/>
    </source>
</evidence>
<keyword evidence="1" id="KW-1003">Cell membrane</keyword>
<dbReference type="SUPFAM" id="SSF53850">
    <property type="entry name" value="Periplasmic binding protein-like II"/>
    <property type="match status" value="1"/>
</dbReference>
<evidence type="ECO:0000313" key="7">
    <source>
        <dbReference type="EMBL" id="MCH1624156.1"/>
    </source>
</evidence>
<sequence>MGKKRSSFFITLLLALVLVLSACSSGSSSSSKDTTIKYWSMWNKGEPQQVVIQKVIDAYEDANPDVKIDVQWMGREVMSKVRNAALSGDAPDLTEQSGAEVEGALINNELVEPLNELLTKKIPNEDTPFQDVFIDDVLSFYQKDDNTYFIPYEIISSGFHYNENVFNEHGVEPPKTWDEFIEVAKKLKNAGLAPLAQDGNIDFYNAYYYYWLVERLMGPGALVEAAGDKTGETWSQSGYVEAAKKVQELVDLGLFVDGYKGSQYPAAQTAWASGDSAMILNGSWLSSETAEYSAEDFVYKAFPFPTIEGGKGGTDQAELYLIGWVAPKGAQKEAVSDFLAFAMQKKYQEGIVKDTKNISTRADLEAPEALADFRELVINASSYHKEYDGLQAEFPDWWKIVFLPLDDKLIFGEIKAEEFIKELQKQTKEYWDKQ</sequence>
<keyword evidence="8" id="KW-1185">Reference proteome</keyword>
<protein>
    <submittedName>
        <fullName evidence="7">Extracellular solute-binding protein</fullName>
    </submittedName>
</protein>
<dbReference type="AlphaFoldDB" id="A0AAW5E2F3"/>
<keyword evidence="4" id="KW-0564">Palmitate</keyword>
<dbReference type="Gene3D" id="3.40.190.10">
    <property type="entry name" value="Periplasmic binding protein-like II"/>
    <property type="match status" value="2"/>
</dbReference>
<evidence type="ECO:0000256" key="6">
    <source>
        <dbReference type="SAM" id="SignalP"/>
    </source>
</evidence>
<keyword evidence="2 6" id="KW-0732">Signal</keyword>
<dbReference type="PANTHER" id="PTHR43649:SF33">
    <property type="entry name" value="POLYGALACTURONAN_RHAMNOGALACTURONAN-BINDING PROTEIN YTCQ"/>
    <property type="match status" value="1"/>
</dbReference>